<proteinExistence type="predicted"/>
<evidence type="ECO:0000256" key="1">
    <source>
        <dbReference type="SAM" id="Phobius"/>
    </source>
</evidence>
<dbReference type="AlphaFoldDB" id="A0AAU6Q6Z1"/>
<accession>A0AAU6Q6Z1</accession>
<sequence>MPKQHKDTPKRRRKPLNPELVVKMLLALGSVLTGLAALLQALKH</sequence>
<reference evidence="2" key="1">
    <citation type="submission" date="2024-03" db="EMBL/GenBank/DDBJ databases">
        <title>Deinococcus weizhi sp. nov., isolated from human skin.</title>
        <authorList>
            <person name="Wei Z."/>
            <person name="Tian F."/>
            <person name="Yang C."/>
            <person name="Xin L.T."/>
            <person name="Wen Z.J."/>
            <person name="Lan K.C."/>
            <person name="Yu L."/>
            <person name="Zhe W."/>
            <person name="Dan F.D."/>
            <person name="Jun W."/>
            <person name="Rui Z."/>
            <person name="Yong X.J."/>
            <person name="Ting Y."/>
            <person name="Wei X."/>
            <person name="Xu Z.G."/>
            <person name="Xin Z."/>
            <person name="Dong F.G."/>
            <person name="Ni X.M."/>
            <person name="Zheng M.G."/>
            <person name="Chun Y."/>
            <person name="Qian W.X."/>
        </authorList>
    </citation>
    <scope>NUCLEOTIDE SEQUENCE</scope>
    <source>
        <strain evidence="2">VB142</strain>
    </source>
</reference>
<evidence type="ECO:0000313" key="2">
    <source>
        <dbReference type="EMBL" id="WYF46397.1"/>
    </source>
</evidence>
<feature type="transmembrane region" description="Helical" evidence="1">
    <location>
        <begin position="20"/>
        <end position="42"/>
    </location>
</feature>
<dbReference type="RefSeq" id="WP_339097875.1">
    <property type="nucleotide sequence ID" value="NZ_CP149783.1"/>
</dbReference>
<gene>
    <name evidence="2" type="ORF">WDJ50_15160</name>
</gene>
<keyword evidence="1" id="KW-0472">Membrane</keyword>
<protein>
    <recommendedName>
        <fullName evidence="3">DUF4044 domain-containing protein</fullName>
    </recommendedName>
</protein>
<name>A0AAU6Q6Z1_9DEIO</name>
<evidence type="ECO:0008006" key="3">
    <source>
        <dbReference type="Google" id="ProtNLM"/>
    </source>
</evidence>
<organism evidence="2">
    <name type="scientific">Deinococcus sp. VB142</name>
    <dbReference type="NCBI Taxonomy" id="3112952"/>
    <lineage>
        <taxon>Bacteria</taxon>
        <taxon>Thermotogati</taxon>
        <taxon>Deinococcota</taxon>
        <taxon>Deinococci</taxon>
        <taxon>Deinococcales</taxon>
        <taxon>Deinococcaceae</taxon>
        <taxon>Deinococcus</taxon>
    </lineage>
</organism>
<keyword evidence="1" id="KW-0812">Transmembrane</keyword>
<keyword evidence="1" id="KW-1133">Transmembrane helix</keyword>
<dbReference type="EMBL" id="CP149783">
    <property type="protein sequence ID" value="WYF46397.1"/>
    <property type="molecule type" value="Genomic_DNA"/>
</dbReference>